<dbReference type="InterPro" id="IPR011010">
    <property type="entry name" value="DNA_brk_join_enz"/>
</dbReference>
<dbReference type="Gene3D" id="1.10.443.10">
    <property type="entry name" value="Intergrase catalytic core"/>
    <property type="match status" value="1"/>
</dbReference>
<dbReference type="InterPro" id="IPR013762">
    <property type="entry name" value="Integrase-like_cat_sf"/>
</dbReference>
<dbReference type="InterPro" id="IPR002104">
    <property type="entry name" value="Integrase_catalytic"/>
</dbReference>
<dbReference type="EMBL" id="JALPRF010000013">
    <property type="protein sequence ID" value="MCK8495903.1"/>
    <property type="molecule type" value="Genomic_DNA"/>
</dbReference>
<proteinExistence type="predicted"/>
<evidence type="ECO:0000259" key="5">
    <source>
        <dbReference type="PROSITE" id="PS51898"/>
    </source>
</evidence>
<dbReference type="PANTHER" id="PTHR30349">
    <property type="entry name" value="PHAGE INTEGRASE-RELATED"/>
    <property type="match status" value="1"/>
</dbReference>
<name>A0ABT0HUK6_9BACT</name>
<evidence type="ECO:0000259" key="6">
    <source>
        <dbReference type="PROSITE" id="PS51900"/>
    </source>
</evidence>
<evidence type="ECO:0000256" key="2">
    <source>
        <dbReference type="ARBA" id="ARBA00023125"/>
    </source>
</evidence>
<dbReference type="PROSITE" id="PS51898">
    <property type="entry name" value="TYR_RECOMBINASE"/>
    <property type="match status" value="1"/>
</dbReference>
<dbReference type="Proteomes" id="UP001202180">
    <property type="component" value="Unassembled WGS sequence"/>
</dbReference>
<evidence type="ECO:0000256" key="3">
    <source>
        <dbReference type="ARBA" id="ARBA00023172"/>
    </source>
</evidence>
<dbReference type="RefSeq" id="WP_248480713.1">
    <property type="nucleotide sequence ID" value="NZ_JALPRF010000013.1"/>
</dbReference>
<reference evidence="7 8" key="1">
    <citation type="submission" date="2022-04" db="EMBL/GenBank/DDBJ databases">
        <title>Spirosoma sp. strain RP8 genome sequencing and assembly.</title>
        <authorList>
            <person name="Jung Y."/>
        </authorList>
    </citation>
    <scope>NUCLEOTIDE SEQUENCE [LARGE SCALE GENOMIC DNA]</scope>
    <source>
        <strain evidence="7 8">RP8</strain>
    </source>
</reference>
<evidence type="ECO:0000313" key="7">
    <source>
        <dbReference type="EMBL" id="MCK8495903.1"/>
    </source>
</evidence>
<dbReference type="InterPro" id="IPR010998">
    <property type="entry name" value="Integrase_recombinase_N"/>
</dbReference>
<evidence type="ECO:0000313" key="8">
    <source>
        <dbReference type="Proteomes" id="UP001202180"/>
    </source>
</evidence>
<comment type="caution">
    <text evidence="7">The sequence shown here is derived from an EMBL/GenBank/DDBJ whole genome shotgun (WGS) entry which is preliminary data.</text>
</comment>
<gene>
    <name evidence="7" type="ORF">M0L20_28815</name>
</gene>
<keyword evidence="8" id="KW-1185">Reference proteome</keyword>
<feature type="domain" description="Tyr recombinase" evidence="5">
    <location>
        <begin position="214"/>
        <end position="400"/>
    </location>
</feature>
<sequence>MWQFRGNKNQITPGEKSAYPYKKARLADTGDDLTKRWFVVYYAWSEAKEKLVRKRVEVKGDTLEARLKEAKDIIKEVNKLLKAGMVTDVLSDEPAEPEPEKYESIQGLLRATIYFLDVKKTSLKANSHKTYRSSVKLFQTYLKDHNLGMIRLDRFTAVQAFGYMDYVSTKLRLSNKSYNKHLGVLETLFNFYLYRQQIRINPFVGIKPLPERPGKHTAFSPDQISRIKGACELIGDHQLWLFLNFLHYTLARPQSELRLLRVGDILEKTIRIDSENAKNNRTMHVLIPPPLERLIQHHRLRDYPASHYVFTIEGIPGEKPAYEKYFYNQHRRILTLLKLTDKAYDLYGWKHTGVIALYKATKDVKLIQRQCRHSSLDQTDKYLRDLGLFLDEDQLSGVPSL</sequence>
<keyword evidence="3" id="KW-0233">DNA recombination</keyword>
<dbReference type="InterPro" id="IPR050090">
    <property type="entry name" value="Tyrosine_recombinase_XerCD"/>
</dbReference>
<evidence type="ECO:0000256" key="4">
    <source>
        <dbReference type="PROSITE-ProRule" id="PRU01248"/>
    </source>
</evidence>
<dbReference type="SUPFAM" id="SSF56349">
    <property type="entry name" value="DNA breaking-rejoining enzymes"/>
    <property type="match status" value="1"/>
</dbReference>
<dbReference type="Gene3D" id="1.10.150.130">
    <property type="match status" value="1"/>
</dbReference>
<dbReference type="PROSITE" id="PS51900">
    <property type="entry name" value="CB"/>
    <property type="match status" value="1"/>
</dbReference>
<feature type="domain" description="Core-binding (CB)" evidence="6">
    <location>
        <begin position="106"/>
        <end position="193"/>
    </location>
</feature>
<dbReference type="Pfam" id="PF00589">
    <property type="entry name" value="Phage_integrase"/>
    <property type="match status" value="1"/>
</dbReference>
<evidence type="ECO:0000256" key="1">
    <source>
        <dbReference type="ARBA" id="ARBA00022908"/>
    </source>
</evidence>
<keyword evidence="2 4" id="KW-0238">DNA-binding</keyword>
<keyword evidence="1" id="KW-0229">DNA integration</keyword>
<accession>A0ABT0HUK6</accession>
<dbReference type="InterPro" id="IPR044068">
    <property type="entry name" value="CB"/>
</dbReference>
<protein>
    <submittedName>
        <fullName evidence="7">Site-specific integrase</fullName>
    </submittedName>
</protein>
<organism evidence="7 8">
    <name type="scientific">Spirosoma liriopis</name>
    <dbReference type="NCBI Taxonomy" id="2937440"/>
    <lineage>
        <taxon>Bacteria</taxon>
        <taxon>Pseudomonadati</taxon>
        <taxon>Bacteroidota</taxon>
        <taxon>Cytophagia</taxon>
        <taxon>Cytophagales</taxon>
        <taxon>Cytophagaceae</taxon>
        <taxon>Spirosoma</taxon>
    </lineage>
</organism>
<dbReference type="CDD" id="cd00397">
    <property type="entry name" value="DNA_BRE_C"/>
    <property type="match status" value="1"/>
</dbReference>